<dbReference type="Gene3D" id="3.60.21.10">
    <property type="match status" value="1"/>
</dbReference>
<dbReference type="PIRSF" id="PIRSF036361">
    <property type="entry name" value="YunD"/>
    <property type="match status" value="1"/>
</dbReference>
<dbReference type="PRINTS" id="PR01607">
    <property type="entry name" value="APYRASEFAMLY"/>
</dbReference>
<evidence type="ECO:0000313" key="5">
    <source>
        <dbReference type="EMBL" id="WCG22513.1"/>
    </source>
</evidence>
<reference evidence="5" key="1">
    <citation type="submission" date="2023-01" db="EMBL/GenBank/DDBJ databases">
        <title>Oxazolidinone resistance genes in florfenicol resistant enterococci from beef cattle and veal calves at slaughter.</title>
        <authorList>
            <person name="Biggel M."/>
        </authorList>
    </citation>
    <scope>NUCLEOTIDE SEQUENCE</scope>
    <source>
        <strain evidence="5">K204-1</strain>
    </source>
</reference>
<evidence type="ECO:0000259" key="3">
    <source>
        <dbReference type="Pfam" id="PF00149"/>
    </source>
</evidence>
<accession>A0AAE9XE78</accession>
<dbReference type="CDD" id="cd00845">
    <property type="entry name" value="MPP_UshA_N_like"/>
    <property type="match status" value="1"/>
</dbReference>
<evidence type="ECO:0000256" key="2">
    <source>
        <dbReference type="RuleBase" id="RU362119"/>
    </source>
</evidence>
<dbReference type="InterPro" id="IPR036907">
    <property type="entry name" value="5'-Nucleotdase_C_sf"/>
</dbReference>
<dbReference type="SUPFAM" id="SSF55816">
    <property type="entry name" value="5'-nucleotidase (syn. UDP-sugar hydrolase), C-terminal domain"/>
    <property type="match status" value="1"/>
</dbReference>
<dbReference type="RefSeq" id="WP_126760605.1">
    <property type="nucleotide sequence ID" value="NZ_CP116507.1"/>
</dbReference>
<dbReference type="GO" id="GO:0030288">
    <property type="term" value="C:outer membrane-bounded periplasmic space"/>
    <property type="evidence" value="ECO:0007669"/>
    <property type="project" value="TreeGrafter"/>
</dbReference>
<dbReference type="GO" id="GO:0009166">
    <property type="term" value="P:nucleotide catabolic process"/>
    <property type="evidence" value="ECO:0007669"/>
    <property type="project" value="InterPro"/>
</dbReference>
<proteinExistence type="inferred from homology"/>
<dbReference type="PANTHER" id="PTHR11575">
    <property type="entry name" value="5'-NUCLEOTIDASE-RELATED"/>
    <property type="match status" value="1"/>
</dbReference>
<dbReference type="SUPFAM" id="SSF56300">
    <property type="entry name" value="Metallo-dependent phosphatases"/>
    <property type="match status" value="1"/>
</dbReference>
<dbReference type="GO" id="GO:0008253">
    <property type="term" value="F:5'-nucleotidase activity"/>
    <property type="evidence" value="ECO:0007669"/>
    <property type="project" value="TreeGrafter"/>
</dbReference>
<dbReference type="GO" id="GO:0008768">
    <property type="term" value="F:UDP-sugar diphosphatase activity"/>
    <property type="evidence" value="ECO:0007669"/>
    <property type="project" value="TreeGrafter"/>
</dbReference>
<dbReference type="AlphaFoldDB" id="A0AAE9XE78"/>
<dbReference type="Gene3D" id="3.90.780.10">
    <property type="entry name" value="5'-Nucleotidase, C-terminal domain"/>
    <property type="match status" value="1"/>
</dbReference>
<dbReference type="InterPro" id="IPR006179">
    <property type="entry name" value="5_nucleotidase/apyrase"/>
</dbReference>
<sequence>MSQFTILHTNDLHSHLAHWPAIRRFLNQRKQELEAKGHTVLTVDLGDFSDRIHPLTEATSGQANVQLMNQVAYDYATIGNNEGLSNTKDELNVLYQAAEFEVVLANLSDCDTQSLPHWAKSYAVYPLDNGLKLGVVGLTAPFPFSYKPAGWCVQEACETLTHLVPKMLNDCDEILLLSHLGKDVDDEIARAFPMIKIILGSHTHHLYERGKWVGETLIAAAGKFGYAVGEVTAEVTALGLQPLQARTYPLTSLPTNVTDEAESDGWFMTGNQELQKQTIGYIDEEWDVEGASSTFCQKSLEIIQDYAQADISLLNTGLFLKALPKGKVTRYDLHQSLPHPMHLVRIAVKGTELVEVLDDLYEQSFQHTHYPMIGMGFRGKVFGDLAFRGVTRQADGRYFIHQQPLEDERVYTMVTVDHLIFIPFFPLLTEKGDVTSLCPSLLREVIGQAIRDN</sequence>
<dbReference type="InterPro" id="IPR029052">
    <property type="entry name" value="Metallo-depent_PP-like"/>
</dbReference>
<dbReference type="Pfam" id="PF02872">
    <property type="entry name" value="5_nucleotid_C"/>
    <property type="match status" value="1"/>
</dbReference>
<dbReference type="EMBL" id="CP116507">
    <property type="protein sequence ID" value="WCG22513.1"/>
    <property type="molecule type" value="Genomic_DNA"/>
</dbReference>
<dbReference type="GO" id="GO:0000166">
    <property type="term" value="F:nucleotide binding"/>
    <property type="evidence" value="ECO:0007669"/>
    <property type="project" value="UniProtKB-KW"/>
</dbReference>
<evidence type="ECO:0000259" key="4">
    <source>
        <dbReference type="Pfam" id="PF02872"/>
    </source>
</evidence>
<feature type="domain" description="5'-Nucleotidase C-terminal" evidence="4">
    <location>
        <begin position="294"/>
        <end position="419"/>
    </location>
</feature>
<protein>
    <submittedName>
        <fullName evidence="5">5'-nucleotidase C-terminal domain-containing protein</fullName>
    </submittedName>
</protein>
<dbReference type="Pfam" id="PF00149">
    <property type="entry name" value="Metallophos"/>
    <property type="match status" value="1"/>
</dbReference>
<evidence type="ECO:0000256" key="1">
    <source>
        <dbReference type="ARBA" id="ARBA00022729"/>
    </source>
</evidence>
<dbReference type="PANTHER" id="PTHR11575:SF23">
    <property type="entry name" value="5-NUCLEOTIDASE FAMILY PROTEIN"/>
    <property type="match status" value="1"/>
</dbReference>
<dbReference type="Proteomes" id="UP001179600">
    <property type="component" value="Chromosome"/>
</dbReference>
<dbReference type="InterPro" id="IPR011240">
    <property type="entry name" value="Pesterase_YunD"/>
</dbReference>
<keyword evidence="2" id="KW-0547">Nucleotide-binding</keyword>
<comment type="similarity">
    <text evidence="2">Belongs to the 5'-nucleotidase family.</text>
</comment>
<keyword evidence="2" id="KW-0378">Hydrolase</keyword>
<feature type="domain" description="Calcineurin-like phosphoesterase" evidence="3">
    <location>
        <begin position="4"/>
        <end position="205"/>
    </location>
</feature>
<gene>
    <name evidence="5" type="ORF">PML95_09000</name>
</gene>
<dbReference type="InterPro" id="IPR008334">
    <property type="entry name" value="5'-Nucleotdase_C"/>
</dbReference>
<evidence type="ECO:0000313" key="6">
    <source>
        <dbReference type="Proteomes" id="UP001179600"/>
    </source>
</evidence>
<name>A0AAE9XE78_9ENTE</name>
<keyword evidence="1" id="KW-0732">Signal</keyword>
<dbReference type="InterPro" id="IPR004843">
    <property type="entry name" value="Calcineurin-like_PHP"/>
</dbReference>
<organism evidence="5 6">
    <name type="scientific">Vagococcus lutrae</name>
    <dbReference type="NCBI Taxonomy" id="81947"/>
    <lineage>
        <taxon>Bacteria</taxon>
        <taxon>Bacillati</taxon>
        <taxon>Bacillota</taxon>
        <taxon>Bacilli</taxon>
        <taxon>Lactobacillales</taxon>
        <taxon>Enterococcaceae</taxon>
        <taxon>Vagococcus</taxon>
    </lineage>
</organism>